<dbReference type="Pfam" id="PF07681">
    <property type="entry name" value="DoxX"/>
    <property type="match status" value="1"/>
</dbReference>
<evidence type="ECO:0000313" key="8">
    <source>
        <dbReference type="EMBL" id="GAA2523313.1"/>
    </source>
</evidence>
<reference evidence="8 9" key="1">
    <citation type="journal article" date="2019" name="Int. J. Syst. Evol. Microbiol.">
        <title>The Global Catalogue of Microorganisms (GCM) 10K type strain sequencing project: providing services to taxonomists for standard genome sequencing and annotation.</title>
        <authorList>
            <consortium name="The Broad Institute Genomics Platform"/>
            <consortium name="The Broad Institute Genome Sequencing Center for Infectious Disease"/>
            <person name="Wu L."/>
            <person name="Ma J."/>
        </authorList>
    </citation>
    <scope>NUCLEOTIDE SEQUENCE [LARGE SCALE GENOMIC DNA]</scope>
    <source>
        <strain evidence="8 9">JCM 3367</strain>
    </source>
</reference>
<feature type="transmembrane region" description="Helical" evidence="7">
    <location>
        <begin position="105"/>
        <end position="125"/>
    </location>
</feature>
<evidence type="ECO:0000256" key="3">
    <source>
        <dbReference type="ARBA" id="ARBA00022475"/>
    </source>
</evidence>
<gene>
    <name evidence="8" type="ORF">GCM10010201_22030</name>
</gene>
<organism evidence="8 9">
    <name type="scientific">Pilimelia columellifera subsp. columellifera</name>
    <dbReference type="NCBI Taxonomy" id="706583"/>
    <lineage>
        <taxon>Bacteria</taxon>
        <taxon>Bacillati</taxon>
        <taxon>Actinomycetota</taxon>
        <taxon>Actinomycetes</taxon>
        <taxon>Micromonosporales</taxon>
        <taxon>Micromonosporaceae</taxon>
        <taxon>Pilimelia</taxon>
    </lineage>
</organism>
<keyword evidence="4 7" id="KW-0812">Transmembrane</keyword>
<feature type="transmembrane region" description="Helical" evidence="7">
    <location>
        <begin position="12"/>
        <end position="37"/>
    </location>
</feature>
<keyword evidence="3" id="KW-1003">Cell membrane</keyword>
<accession>A0ABN3NKS8</accession>
<evidence type="ECO:0000256" key="7">
    <source>
        <dbReference type="SAM" id="Phobius"/>
    </source>
</evidence>
<name>A0ABN3NKS8_9ACTN</name>
<evidence type="ECO:0000256" key="2">
    <source>
        <dbReference type="ARBA" id="ARBA00006679"/>
    </source>
</evidence>
<dbReference type="RefSeq" id="WP_344171907.1">
    <property type="nucleotide sequence ID" value="NZ_BAAARY010000008.1"/>
</dbReference>
<evidence type="ECO:0000256" key="5">
    <source>
        <dbReference type="ARBA" id="ARBA00022989"/>
    </source>
</evidence>
<dbReference type="Proteomes" id="UP001499978">
    <property type="component" value="Unassembled WGS sequence"/>
</dbReference>
<keyword evidence="5 7" id="KW-1133">Transmembrane helix</keyword>
<sequence>MAHPRFTLLVHTLFRVVIGLLFAMHGAATLFGVFGGAGGRGAAAQIGQWPGWWAGLIELSTGLLVMIGLLTRPAAILASGAMAYAYFVVHQPAALLPMQNRGEMAALYCWAFLLIAAIGPGEWALDRFLPGRRGARSGGRPARVAD</sequence>
<comment type="similarity">
    <text evidence="2">Belongs to the DoxX family.</text>
</comment>
<keyword evidence="6 7" id="KW-0472">Membrane</keyword>
<protein>
    <submittedName>
        <fullName evidence="8">DoxX family protein</fullName>
    </submittedName>
</protein>
<dbReference type="PANTHER" id="PTHR33452:SF4">
    <property type="entry name" value="BLL4328 PROTEIN"/>
    <property type="match status" value="1"/>
</dbReference>
<evidence type="ECO:0000313" key="9">
    <source>
        <dbReference type="Proteomes" id="UP001499978"/>
    </source>
</evidence>
<evidence type="ECO:0000256" key="6">
    <source>
        <dbReference type="ARBA" id="ARBA00023136"/>
    </source>
</evidence>
<comment type="subcellular location">
    <subcellularLocation>
        <location evidence="1">Cell membrane</location>
        <topology evidence="1">Multi-pass membrane protein</topology>
    </subcellularLocation>
</comment>
<keyword evidence="9" id="KW-1185">Reference proteome</keyword>
<proteinExistence type="inferred from homology"/>
<dbReference type="InterPro" id="IPR051907">
    <property type="entry name" value="DoxX-like_oxidoreductase"/>
</dbReference>
<dbReference type="PANTHER" id="PTHR33452">
    <property type="entry name" value="OXIDOREDUCTASE CATD-RELATED"/>
    <property type="match status" value="1"/>
</dbReference>
<feature type="transmembrane region" description="Helical" evidence="7">
    <location>
        <begin position="74"/>
        <end position="93"/>
    </location>
</feature>
<evidence type="ECO:0000256" key="4">
    <source>
        <dbReference type="ARBA" id="ARBA00022692"/>
    </source>
</evidence>
<dbReference type="InterPro" id="IPR032808">
    <property type="entry name" value="DoxX"/>
</dbReference>
<dbReference type="EMBL" id="BAAARY010000008">
    <property type="protein sequence ID" value="GAA2523313.1"/>
    <property type="molecule type" value="Genomic_DNA"/>
</dbReference>
<evidence type="ECO:0000256" key="1">
    <source>
        <dbReference type="ARBA" id="ARBA00004651"/>
    </source>
</evidence>
<comment type="caution">
    <text evidence="8">The sequence shown here is derived from an EMBL/GenBank/DDBJ whole genome shotgun (WGS) entry which is preliminary data.</text>
</comment>
<feature type="transmembrane region" description="Helical" evidence="7">
    <location>
        <begin position="49"/>
        <end position="67"/>
    </location>
</feature>